<evidence type="ECO:0000313" key="1">
    <source>
        <dbReference type="Proteomes" id="UP000079169"/>
    </source>
</evidence>
<dbReference type="PaxDb" id="121845-A0A3Q0JIV8"/>
<name>A0A3Q0JIV8_DIACI</name>
<dbReference type="AlphaFoldDB" id="A0A3Q0JIV8"/>
<keyword evidence="1" id="KW-1185">Reference proteome</keyword>
<protein>
    <submittedName>
        <fullName evidence="2">Uncharacterized protein LOC103522264</fullName>
    </submittedName>
</protein>
<sequence>PIVLRKVSDPWKTGEINALSPTLGLINGTEGLTNGTEGFMNGTQGLINRTAISETNRTLSDPVDISGFGSCPVLCPSTNVTTIITLIDGTQFLAPVSTCFEGKIFNTFPISIL</sequence>
<evidence type="ECO:0000313" key="2">
    <source>
        <dbReference type="RefSeq" id="XP_026688314.1"/>
    </source>
</evidence>
<proteinExistence type="predicted"/>
<dbReference type="Proteomes" id="UP000079169">
    <property type="component" value="Unplaced"/>
</dbReference>
<reference evidence="2" key="1">
    <citation type="submission" date="2025-08" db="UniProtKB">
        <authorList>
            <consortium name="RefSeq"/>
        </authorList>
    </citation>
    <scope>IDENTIFICATION</scope>
</reference>
<gene>
    <name evidence="2" type="primary">LOC103522264</name>
</gene>
<feature type="non-terminal residue" evidence="2">
    <location>
        <position position="1"/>
    </location>
</feature>
<organism evidence="1 2">
    <name type="scientific">Diaphorina citri</name>
    <name type="common">Asian citrus psyllid</name>
    <dbReference type="NCBI Taxonomy" id="121845"/>
    <lineage>
        <taxon>Eukaryota</taxon>
        <taxon>Metazoa</taxon>
        <taxon>Ecdysozoa</taxon>
        <taxon>Arthropoda</taxon>
        <taxon>Hexapoda</taxon>
        <taxon>Insecta</taxon>
        <taxon>Pterygota</taxon>
        <taxon>Neoptera</taxon>
        <taxon>Paraneoptera</taxon>
        <taxon>Hemiptera</taxon>
        <taxon>Sternorrhyncha</taxon>
        <taxon>Psylloidea</taxon>
        <taxon>Psyllidae</taxon>
        <taxon>Diaphorininae</taxon>
        <taxon>Diaphorina</taxon>
    </lineage>
</organism>
<dbReference type="RefSeq" id="XP_026688314.1">
    <property type="nucleotide sequence ID" value="XM_026832513.1"/>
</dbReference>
<dbReference type="GeneID" id="103522264"/>
<dbReference type="KEGG" id="dci:103522264"/>
<accession>A0A3Q0JIV8</accession>